<sequence length="377" mass="43631">MRLYLYFILPLFLFTLLNPIPALAQEQTTEEKTSNPPEPERRSVKGLIPAPVIYYTPDTRLGFGASLLGYFRLRSYTDTTYTRLSLARLVVDYTLNKQTDQWLYWNIFTREERLMLRGELRHRIYTDRFYGIGNDTREEDRELYDYDMISAKIAVLKNVGFRSFLGPDLQFTEYYDVELEEGSQLLSQQIPGYKTGRNVGLGAIFLIDHRNSTAYPSKGFYLEISGYHFGKTFGSDFRYNNFNLEFNRYYGLGKDRVLATNTMLRLNEGDVPVQRLATAGGDKLLRGYARNRFHDDHFVGSQVEYRFPLFWRLGAAAFAGIGDVFDKPEDISLSTIKYSIGTGLRYAIRPEQKLNSRLDIGYGREGFNVYLMIGEAF</sequence>
<dbReference type="Gene3D" id="2.40.160.50">
    <property type="entry name" value="membrane protein fhac: a member of the omp85/tpsb transporter family"/>
    <property type="match status" value="1"/>
</dbReference>
<feature type="signal peptide" evidence="3">
    <location>
        <begin position="1"/>
        <end position="24"/>
    </location>
</feature>
<feature type="chain" id="PRO_5012681389" evidence="3">
    <location>
        <begin position="25"/>
        <end position="377"/>
    </location>
</feature>
<accession>A0A1N6YEE2</accession>
<name>A0A1N6YEE2_9BACT</name>
<evidence type="ECO:0000256" key="1">
    <source>
        <dbReference type="ARBA" id="ARBA00004370"/>
    </source>
</evidence>
<evidence type="ECO:0000259" key="4">
    <source>
        <dbReference type="Pfam" id="PF01103"/>
    </source>
</evidence>
<evidence type="ECO:0000256" key="2">
    <source>
        <dbReference type="ARBA" id="ARBA00023136"/>
    </source>
</evidence>
<dbReference type="STRING" id="1077936.SAMN05421545_2444"/>
<dbReference type="AlphaFoldDB" id="A0A1N6YEE2"/>
<dbReference type="EMBL" id="FTNM01000003">
    <property type="protein sequence ID" value="SIR12947.1"/>
    <property type="molecule type" value="Genomic_DNA"/>
</dbReference>
<dbReference type="Pfam" id="PF01103">
    <property type="entry name" value="Omp85"/>
    <property type="match status" value="1"/>
</dbReference>
<gene>
    <name evidence="5" type="ORF">SAMN05421545_2444</name>
</gene>
<reference evidence="6" key="1">
    <citation type="submission" date="2017-01" db="EMBL/GenBank/DDBJ databases">
        <authorList>
            <person name="Varghese N."/>
            <person name="Submissions S."/>
        </authorList>
    </citation>
    <scope>NUCLEOTIDE SEQUENCE [LARGE SCALE GENOMIC DNA]</scope>
    <source>
        <strain evidence="6">DM9</strain>
    </source>
</reference>
<evidence type="ECO:0000313" key="5">
    <source>
        <dbReference type="EMBL" id="SIR12947.1"/>
    </source>
</evidence>
<dbReference type="RefSeq" id="WP_076422313.1">
    <property type="nucleotide sequence ID" value="NZ_FTNM01000003.1"/>
</dbReference>
<proteinExistence type="predicted"/>
<keyword evidence="3" id="KW-0732">Signal</keyword>
<dbReference type="InterPro" id="IPR000184">
    <property type="entry name" value="Bac_surfAg_D15"/>
</dbReference>
<keyword evidence="6" id="KW-1185">Reference proteome</keyword>
<comment type="subcellular location">
    <subcellularLocation>
        <location evidence="1">Membrane</location>
    </subcellularLocation>
</comment>
<feature type="domain" description="Bacterial surface antigen (D15)" evidence="4">
    <location>
        <begin position="205"/>
        <end position="347"/>
    </location>
</feature>
<dbReference type="OrthoDB" id="9771071at2"/>
<evidence type="ECO:0000313" key="6">
    <source>
        <dbReference type="Proteomes" id="UP000185924"/>
    </source>
</evidence>
<organism evidence="5 6">
    <name type="scientific">Pontibacter lucknowensis</name>
    <dbReference type="NCBI Taxonomy" id="1077936"/>
    <lineage>
        <taxon>Bacteria</taxon>
        <taxon>Pseudomonadati</taxon>
        <taxon>Bacteroidota</taxon>
        <taxon>Cytophagia</taxon>
        <taxon>Cytophagales</taxon>
        <taxon>Hymenobacteraceae</taxon>
        <taxon>Pontibacter</taxon>
    </lineage>
</organism>
<keyword evidence="2" id="KW-0472">Membrane</keyword>
<evidence type="ECO:0000256" key="3">
    <source>
        <dbReference type="SAM" id="SignalP"/>
    </source>
</evidence>
<dbReference type="Proteomes" id="UP000185924">
    <property type="component" value="Unassembled WGS sequence"/>
</dbReference>
<protein>
    <submittedName>
        <fullName evidence="5">Surface antigen</fullName>
    </submittedName>
</protein>
<dbReference type="GO" id="GO:0019867">
    <property type="term" value="C:outer membrane"/>
    <property type="evidence" value="ECO:0007669"/>
    <property type="project" value="InterPro"/>
</dbReference>